<dbReference type="PROSITE" id="PS50081">
    <property type="entry name" value="ZF_DAG_PE_2"/>
    <property type="match status" value="1"/>
</dbReference>
<dbReference type="EMBL" id="JASJQH010006934">
    <property type="protein sequence ID" value="KAK9723010.1"/>
    <property type="molecule type" value="Genomic_DNA"/>
</dbReference>
<dbReference type="Gene3D" id="3.30.60.20">
    <property type="match status" value="1"/>
</dbReference>
<dbReference type="InterPro" id="IPR046349">
    <property type="entry name" value="C1-like_sf"/>
</dbReference>
<dbReference type="PANTHER" id="PTHR28304">
    <property type="entry name" value="PEROXISOMAL MEMBRANE PROTEIN PEX29"/>
    <property type="match status" value="1"/>
</dbReference>
<name>A0ABR2W856_9FUNG</name>
<feature type="transmembrane region" description="Helical" evidence="8">
    <location>
        <begin position="318"/>
        <end position="337"/>
    </location>
</feature>
<comment type="subcellular location">
    <subcellularLocation>
        <location evidence="1">Membrane</location>
        <topology evidence="1">Multi-pass membrane protein</topology>
    </subcellularLocation>
</comment>
<dbReference type="PROSITE" id="PS00479">
    <property type="entry name" value="ZF_DAG_PE_1"/>
    <property type="match status" value="1"/>
</dbReference>
<keyword evidence="4" id="KW-0862">Zinc</keyword>
<dbReference type="PRINTS" id="PR00008">
    <property type="entry name" value="DAGPEDOMAIN"/>
</dbReference>
<dbReference type="SUPFAM" id="SSF57889">
    <property type="entry name" value="Cysteine-rich domain"/>
    <property type="match status" value="1"/>
</dbReference>
<evidence type="ECO:0000259" key="9">
    <source>
        <dbReference type="PROSITE" id="PS50081"/>
    </source>
</evidence>
<evidence type="ECO:0000256" key="2">
    <source>
        <dbReference type="ARBA" id="ARBA00022692"/>
    </source>
</evidence>
<keyword evidence="3" id="KW-0479">Metal-binding</keyword>
<evidence type="ECO:0000256" key="6">
    <source>
        <dbReference type="ARBA" id="ARBA00023136"/>
    </source>
</evidence>
<dbReference type="InterPro" id="IPR020454">
    <property type="entry name" value="DAG/PE-bd"/>
</dbReference>
<feature type="domain" description="Phorbol-ester/DAG-type" evidence="9">
    <location>
        <begin position="2"/>
        <end position="52"/>
    </location>
</feature>
<dbReference type="InterPro" id="IPR052816">
    <property type="entry name" value="Peroxisomal_Membrane_PEX28-32"/>
</dbReference>
<reference evidence="10 11" key="1">
    <citation type="submission" date="2023-04" db="EMBL/GenBank/DDBJ databases">
        <title>Genome of Basidiobolus ranarum AG-B5.</title>
        <authorList>
            <person name="Stajich J.E."/>
            <person name="Carter-House D."/>
            <person name="Gryganskyi A."/>
        </authorList>
    </citation>
    <scope>NUCLEOTIDE SEQUENCE [LARGE SCALE GENOMIC DNA]</scope>
    <source>
        <strain evidence="10 11">AG-B5</strain>
    </source>
</reference>
<evidence type="ECO:0000256" key="8">
    <source>
        <dbReference type="SAM" id="Phobius"/>
    </source>
</evidence>
<keyword evidence="5 8" id="KW-1133">Transmembrane helix</keyword>
<dbReference type="InterPro" id="IPR006614">
    <property type="entry name" value="Peroxin/Ferlin"/>
</dbReference>
<gene>
    <name evidence="10" type="ORF">K7432_002260</name>
</gene>
<dbReference type="Pfam" id="PF06398">
    <property type="entry name" value="Pex24p"/>
    <property type="match status" value="1"/>
</dbReference>
<keyword evidence="6 8" id="KW-0472">Membrane</keyword>
<sequence>MSHVFKEKTFHVPTLCDYCEKLLWGLHKQGLECQDCSYVVHRHCQTDAPNICRPKSGTESAFPPESVSSKKAAEIVTPTQLTAVDLNRTPTVATTISTASAASNTEAKVKPSLRKRYTNAAKTQFSSVNELVNEIFVSSARQDIEKDKEKAKTQAPLNLFSTTPKNFAKFVERVGPVATFQDRAVEILTWESTTQTLCVMAIFSFFCLNPKLLFLIPQVILLNIISKSYFSKVRERASSQASKTVKATPIEDTSYSRNMQFIQNSMGMYCEAYDNIVSFYQQINWSDEKETSYMMKLILASGVATMGLLYIFPWNYLILTGGLLAFLANSSLFRAIITILTPMVLTRFHTTFDLATKVLKYGRFDPGEDILDVVLFENQRWWAGLGWVTNMLSSERTSWSDETGEVSMDSKETLQLQRGQKWEDAEWSIINDWRESGADDEGWVYTDHYWKNPRAKPSFTSVTRRRMWVRAMSQKSDKSRKGSPELTPDSTEVAA</sequence>
<dbReference type="InterPro" id="IPR010482">
    <property type="entry name" value="TECPR1-like_DysF"/>
</dbReference>
<protein>
    <recommendedName>
        <fullName evidence="9">Phorbol-ester/DAG-type domain-containing protein</fullName>
    </recommendedName>
</protein>
<accession>A0ABR2W856</accession>
<comment type="caution">
    <text evidence="10">The sequence shown here is derived from an EMBL/GenBank/DDBJ whole genome shotgun (WGS) entry which is preliminary data.</text>
</comment>
<dbReference type="CDD" id="cd00029">
    <property type="entry name" value="C1"/>
    <property type="match status" value="1"/>
</dbReference>
<feature type="transmembrane region" description="Helical" evidence="8">
    <location>
        <begin position="293"/>
        <end position="312"/>
    </location>
</feature>
<evidence type="ECO:0000256" key="4">
    <source>
        <dbReference type="ARBA" id="ARBA00022833"/>
    </source>
</evidence>
<dbReference type="SMART" id="SM00693">
    <property type="entry name" value="DysFN"/>
    <property type="match status" value="1"/>
</dbReference>
<feature type="region of interest" description="Disordered" evidence="7">
    <location>
        <begin position="471"/>
        <end position="495"/>
    </location>
</feature>
<proteinExistence type="predicted"/>
<evidence type="ECO:0000256" key="7">
    <source>
        <dbReference type="SAM" id="MobiDB-lite"/>
    </source>
</evidence>
<evidence type="ECO:0000256" key="1">
    <source>
        <dbReference type="ARBA" id="ARBA00004141"/>
    </source>
</evidence>
<keyword evidence="11" id="KW-1185">Reference proteome</keyword>
<dbReference type="Pfam" id="PF00130">
    <property type="entry name" value="C1_1"/>
    <property type="match status" value="1"/>
</dbReference>
<evidence type="ECO:0000313" key="10">
    <source>
        <dbReference type="EMBL" id="KAK9723010.1"/>
    </source>
</evidence>
<feature type="transmembrane region" description="Helical" evidence="8">
    <location>
        <begin position="212"/>
        <end position="230"/>
    </location>
</feature>
<dbReference type="Proteomes" id="UP001479436">
    <property type="component" value="Unassembled WGS sequence"/>
</dbReference>
<dbReference type="SMART" id="SM00694">
    <property type="entry name" value="DysFC"/>
    <property type="match status" value="1"/>
</dbReference>
<dbReference type="InterPro" id="IPR002219">
    <property type="entry name" value="PKC_DAG/PE"/>
</dbReference>
<organism evidence="10 11">
    <name type="scientific">Basidiobolus ranarum</name>
    <dbReference type="NCBI Taxonomy" id="34480"/>
    <lineage>
        <taxon>Eukaryota</taxon>
        <taxon>Fungi</taxon>
        <taxon>Fungi incertae sedis</taxon>
        <taxon>Zoopagomycota</taxon>
        <taxon>Entomophthoromycotina</taxon>
        <taxon>Basidiobolomycetes</taxon>
        <taxon>Basidiobolales</taxon>
        <taxon>Basidiobolaceae</taxon>
        <taxon>Basidiobolus</taxon>
    </lineage>
</organism>
<evidence type="ECO:0000256" key="5">
    <source>
        <dbReference type="ARBA" id="ARBA00022989"/>
    </source>
</evidence>
<evidence type="ECO:0000313" key="11">
    <source>
        <dbReference type="Proteomes" id="UP001479436"/>
    </source>
</evidence>
<dbReference type="PANTHER" id="PTHR28304:SF2">
    <property type="entry name" value="PEROXISOMAL MEMBRANE PROTEIN PEX29"/>
    <property type="match status" value="1"/>
</dbReference>
<keyword evidence="2 8" id="KW-0812">Transmembrane</keyword>
<evidence type="ECO:0000256" key="3">
    <source>
        <dbReference type="ARBA" id="ARBA00022723"/>
    </source>
</evidence>
<dbReference type="SMART" id="SM00109">
    <property type="entry name" value="C1"/>
    <property type="match status" value="1"/>
</dbReference>